<feature type="region of interest" description="Disordered" evidence="1">
    <location>
        <begin position="201"/>
        <end position="254"/>
    </location>
</feature>
<evidence type="ECO:0000313" key="3">
    <source>
        <dbReference type="Proteomes" id="UP001569904"/>
    </source>
</evidence>
<dbReference type="RefSeq" id="WP_371946164.1">
    <property type="nucleotide sequence ID" value="NZ_JAXCEH010000042.1"/>
</dbReference>
<proteinExistence type="predicted"/>
<name>A0ABV4RAI0_9ACTN</name>
<keyword evidence="3" id="KW-1185">Reference proteome</keyword>
<organism evidence="2 3">
    <name type="scientific">Actinomadura chokoriensis</name>
    <dbReference type="NCBI Taxonomy" id="454156"/>
    <lineage>
        <taxon>Bacteria</taxon>
        <taxon>Bacillati</taxon>
        <taxon>Actinomycetota</taxon>
        <taxon>Actinomycetes</taxon>
        <taxon>Streptosporangiales</taxon>
        <taxon>Thermomonosporaceae</taxon>
        <taxon>Actinomadura</taxon>
    </lineage>
</organism>
<protein>
    <submittedName>
        <fullName evidence="2">Uncharacterized protein</fullName>
    </submittedName>
</protein>
<comment type="caution">
    <text evidence="2">The sequence shown here is derived from an EMBL/GenBank/DDBJ whole genome shotgun (WGS) entry which is preliminary data.</text>
</comment>
<evidence type="ECO:0000313" key="2">
    <source>
        <dbReference type="EMBL" id="MFA1559147.1"/>
    </source>
</evidence>
<sequence length="254" mass="27381">MPHTTKHIERAVHALIAYEHDAFPGKPSLLQRDPFYAEALLAALLCDLEHYASHHGINFSDVLSTGRAINASEVAEDTPYKIGDQARLTHQHNRCGTVIGWQTISPDTETSFLVAVPGVPYVYAEPATRLAPAPDFPPTHTIVGAVHHADQAEQLYITMTTRLTDASGPIRAALEHDRKKLLAALSSWSGITETRLHDALAPRPPASRHHPAETRAVAPGVSTAISHDLPSPPPHPRSREQLPPSSATGPAPGT</sequence>
<gene>
    <name evidence="2" type="ORF">SM436_36100</name>
</gene>
<dbReference type="Proteomes" id="UP001569904">
    <property type="component" value="Unassembled WGS sequence"/>
</dbReference>
<accession>A0ABV4RAI0</accession>
<reference evidence="2 3" key="1">
    <citation type="submission" date="2023-11" db="EMBL/GenBank/DDBJ databases">
        <title>Actinomadura monticuli sp. nov., isolated from volcanic ash.</title>
        <authorList>
            <person name="Lee S.D."/>
            <person name="Yang H."/>
            <person name="Kim I.S."/>
        </authorList>
    </citation>
    <scope>NUCLEOTIDE SEQUENCE [LARGE SCALE GENOMIC DNA]</scope>
    <source>
        <strain evidence="2 3">DSM 45346</strain>
    </source>
</reference>
<evidence type="ECO:0000256" key="1">
    <source>
        <dbReference type="SAM" id="MobiDB-lite"/>
    </source>
</evidence>
<dbReference type="EMBL" id="JAXCEH010000042">
    <property type="protein sequence ID" value="MFA1559147.1"/>
    <property type="molecule type" value="Genomic_DNA"/>
</dbReference>